<name>A0ABM4QFY4_EQUPR</name>
<feature type="region of interest" description="Disordered" evidence="1">
    <location>
        <begin position="1"/>
        <end position="32"/>
    </location>
</feature>
<evidence type="ECO:0000256" key="1">
    <source>
        <dbReference type="SAM" id="MobiDB-lite"/>
    </source>
</evidence>
<evidence type="ECO:0000313" key="3">
    <source>
        <dbReference type="RefSeq" id="XP_070488361.1"/>
    </source>
</evidence>
<keyword evidence="2" id="KW-1185">Reference proteome</keyword>
<reference evidence="3" key="1">
    <citation type="submission" date="2025-08" db="UniProtKB">
        <authorList>
            <consortium name="RefSeq"/>
        </authorList>
    </citation>
    <scope>IDENTIFICATION</scope>
    <source>
        <tissue evidence="3">Blood</tissue>
    </source>
</reference>
<organism evidence="2 3">
    <name type="scientific">Equus przewalskii</name>
    <name type="common">Przewalski's horse</name>
    <name type="synonym">Equus caballus przewalskii</name>
    <dbReference type="NCBI Taxonomy" id="9798"/>
    <lineage>
        <taxon>Eukaryota</taxon>
        <taxon>Metazoa</taxon>
        <taxon>Chordata</taxon>
        <taxon>Craniata</taxon>
        <taxon>Vertebrata</taxon>
        <taxon>Euteleostomi</taxon>
        <taxon>Mammalia</taxon>
        <taxon>Eutheria</taxon>
        <taxon>Laurasiatheria</taxon>
        <taxon>Perissodactyla</taxon>
        <taxon>Equidae</taxon>
        <taxon>Equus</taxon>
    </lineage>
</organism>
<sequence length="79" mass="8446">MGGRRMSSKKWRPKAATGKWQTSLPGAKPRAAAVYSPRSSSLESRMHTLSCVVVLALPPGDTPTTTFVPAPPKGQDKEP</sequence>
<accession>A0ABM4QFY4</accession>
<evidence type="ECO:0000313" key="2">
    <source>
        <dbReference type="Proteomes" id="UP001652662"/>
    </source>
</evidence>
<dbReference type="Proteomes" id="UP001652662">
    <property type="component" value="Chromosome 8"/>
</dbReference>
<feature type="compositionally biased region" description="Basic residues" evidence="1">
    <location>
        <begin position="1"/>
        <end position="13"/>
    </location>
</feature>
<proteinExistence type="predicted"/>
<protein>
    <submittedName>
        <fullName evidence="3">IQ motif and ankyrin repeat domain-containing protein 1</fullName>
    </submittedName>
</protein>
<gene>
    <name evidence="3" type="primary">IQANK1</name>
</gene>
<dbReference type="RefSeq" id="XP_070488361.1">
    <property type="nucleotide sequence ID" value="XM_070632260.1"/>
</dbReference>
<feature type="region of interest" description="Disordered" evidence="1">
    <location>
        <begin position="60"/>
        <end position="79"/>
    </location>
</feature>
<dbReference type="GeneID" id="139085298"/>